<evidence type="ECO:0000313" key="6">
    <source>
        <dbReference type="Proteomes" id="UP000092495"/>
    </source>
</evidence>
<protein>
    <submittedName>
        <fullName evidence="5">LacI family transcriptional regulator</fullName>
    </submittedName>
</protein>
<keyword evidence="6" id="KW-1185">Reference proteome</keyword>
<evidence type="ECO:0000256" key="2">
    <source>
        <dbReference type="ARBA" id="ARBA00023125"/>
    </source>
</evidence>
<keyword evidence="2" id="KW-0238">DNA-binding</keyword>
<dbReference type="KEGG" id="pdg:BCM40_12830"/>
<dbReference type="PROSITE" id="PS50932">
    <property type="entry name" value="HTH_LACI_2"/>
    <property type="match status" value="1"/>
</dbReference>
<dbReference type="SUPFAM" id="SSF53822">
    <property type="entry name" value="Periplasmic binding protein-like I"/>
    <property type="match status" value="1"/>
</dbReference>
<dbReference type="GO" id="GO:0000976">
    <property type="term" value="F:transcription cis-regulatory region binding"/>
    <property type="evidence" value="ECO:0007669"/>
    <property type="project" value="TreeGrafter"/>
</dbReference>
<dbReference type="Pfam" id="PF13377">
    <property type="entry name" value="Peripla_BP_3"/>
    <property type="match status" value="1"/>
</dbReference>
<dbReference type="PANTHER" id="PTHR30146">
    <property type="entry name" value="LACI-RELATED TRANSCRIPTIONAL REPRESSOR"/>
    <property type="match status" value="1"/>
</dbReference>
<evidence type="ECO:0000256" key="3">
    <source>
        <dbReference type="ARBA" id="ARBA00023163"/>
    </source>
</evidence>
<accession>A0A1C7ELG8</accession>
<dbReference type="GO" id="GO:0003700">
    <property type="term" value="F:DNA-binding transcription factor activity"/>
    <property type="evidence" value="ECO:0007669"/>
    <property type="project" value="TreeGrafter"/>
</dbReference>
<name>A0A1C7ELG8_9BACL</name>
<keyword evidence="1" id="KW-0805">Transcription regulation</keyword>
<proteinExistence type="predicted"/>
<dbReference type="PRINTS" id="PR00036">
    <property type="entry name" value="HTHLACI"/>
</dbReference>
<dbReference type="Proteomes" id="UP000092495">
    <property type="component" value="Chromosome"/>
</dbReference>
<organism evidence="5 6">
    <name type="scientific">Planococcus donghaensis</name>
    <dbReference type="NCBI Taxonomy" id="414778"/>
    <lineage>
        <taxon>Bacteria</taxon>
        <taxon>Bacillati</taxon>
        <taxon>Bacillota</taxon>
        <taxon>Bacilli</taxon>
        <taxon>Bacillales</taxon>
        <taxon>Caryophanaceae</taxon>
        <taxon>Planococcus</taxon>
    </lineage>
</organism>
<evidence type="ECO:0000259" key="4">
    <source>
        <dbReference type="PROSITE" id="PS50932"/>
    </source>
</evidence>
<dbReference type="InterPro" id="IPR046335">
    <property type="entry name" value="LacI/GalR-like_sensor"/>
</dbReference>
<dbReference type="EMBL" id="CP016543">
    <property type="protein sequence ID" value="ANU24182.1"/>
    <property type="molecule type" value="Genomic_DNA"/>
</dbReference>
<feature type="domain" description="HTH lacI-type" evidence="4">
    <location>
        <begin position="19"/>
        <end position="72"/>
    </location>
</feature>
<gene>
    <name evidence="5" type="ORF">BCM40_12830</name>
</gene>
<sequence>MLVYTKDTNFTSFGVGIMKTIADIAQLAGVAKSTVSRYLNGGSISVATKRKIERIIHETGYTPNNFAQSLKAKKPNIIGTIVPRLDSFASSQVLMGIDEQLRGLNYQMLIANTSQDLVREIESIYSLYNQKVAGIILLATQISEAHLKAFEETNLPVILVGQQHDQLYSLIHDDDSAGYDLGKYVLKNGHQKIAYLGVTEKDIAVGVRRKEGFKRAISEDDNCEVNYYETSFKMENAVEVTSSIIESFDPSIIVCATDNIALGALKAAHLKEIDVPSSLSIAGFGGYDVTGIIHPGLTTVKFHYEKVGRMAATSLVTLLNGGEIPRSQLSDYQIIERESVDNKLKR</sequence>
<keyword evidence="3" id="KW-0804">Transcription</keyword>
<dbReference type="Gene3D" id="1.10.260.40">
    <property type="entry name" value="lambda repressor-like DNA-binding domains"/>
    <property type="match status" value="1"/>
</dbReference>
<dbReference type="InterPro" id="IPR000843">
    <property type="entry name" value="HTH_LacI"/>
</dbReference>
<dbReference type="PANTHER" id="PTHR30146:SF154">
    <property type="entry name" value="TRANSCRIPTION REGULATOR, MEMBER OF GALR FAMILY"/>
    <property type="match status" value="1"/>
</dbReference>
<evidence type="ECO:0000313" key="5">
    <source>
        <dbReference type="EMBL" id="ANU24182.1"/>
    </source>
</evidence>
<dbReference type="InterPro" id="IPR028082">
    <property type="entry name" value="Peripla_BP_I"/>
</dbReference>
<dbReference type="SUPFAM" id="SSF47413">
    <property type="entry name" value="lambda repressor-like DNA-binding domains"/>
    <property type="match status" value="1"/>
</dbReference>
<dbReference type="SMART" id="SM00354">
    <property type="entry name" value="HTH_LACI"/>
    <property type="match status" value="1"/>
</dbReference>
<dbReference type="Pfam" id="PF00356">
    <property type="entry name" value="LacI"/>
    <property type="match status" value="1"/>
</dbReference>
<dbReference type="CDD" id="cd01542">
    <property type="entry name" value="PBP1_TreR-like"/>
    <property type="match status" value="1"/>
</dbReference>
<reference evidence="5" key="1">
    <citation type="submission" date="2016-10" db="EMBL/GenBank/DDBJ databases">
        <authorList>
            <person name="See-Too W.S."/>
        </authorList>
    </citation>
    <scope>NUCLEOTIDE SEQUENCE</scope>
    <source>
        <strain evidence="5">DSM 22276</strain>
    </source>
</reference>
<dbReference type="InterPro" id="IPR010982">
    <property type="entry name" value="Lambda_DNA-bd_dom_sf"/>
</dbReference>
<dbReference type="STRING" id="414778.BCM40_12830"/>
<evidence type="ECO:0000256" key="1">
    <source>
        <dbReference type="ARBA" id="ARBA00023015"/>
    </source>
</evidence>
<dbReference type="AlphaFoldDB" id="A0A1C7ELG8"/>
<dbReference type="Gene3D" id="3.40.50.2300">
    <property type="match status" value="2"/>
</dbReference>
<dbReference type="CDD" id="cd01392">
    <property type="entry name" value="HTH_LacI"/>
    <property type="match status" value="1"/>
</dbReference>